<dbReference type="PANTHER" id="PTHR47632:SF4">
    <property type="entry name" value="G-PROTEIN COUPLED RECEPTORS FAMILY 1 PROFILE DOMAIN-CONTAINING PROTEIN"/>
    <property type="match status" value="1"/>
</dbReference>
<evidence type="ECO:0000256" key="1">
    <source>
        <dbReference type="ARBA" id="ARBA00004370"/>
    </source>
</evidence>
<dbReference type="Proteomes" id="UP000887566">
    <property type="component" value="Unplaced"/>
</dbReference>
<keyword evidence="3 5" id="KW-1133">Transmembrane helix</keyword>
<feature type="domain" description="G-protein coupled receptors family 1 profile" evidence="6">
    <location>
        <begin position="46"/>
        <end position="254"/>
    </location>
</feature>
<reference evidence="8" key="1">
    <citation type="submission" date="2022-11" db="UniProtKB">
        <authorList>
            <consortium name="WormBaseParasite"/>
        </authorList>
    </citation>
    <scope>IDENTIFICATION</scope>
</reference>
<dbReference type="SMART" id="SM01381">
    <property type="entry name" value="7TM_GPCR_Srsx"/>
    <property type="match status" value="1"/>
</dbReference>
<keyword evidence="2 5" id="KW-0812">Transmembrane</keyword>
<feature type="transmembrane region" description="Helical" evidence="5">
    <location>
        <begin position="65"/>
        <end position="87"/>
    </location>
</feature>
<dbReference type="GO" id="GO:0016020">
    <property type="term" value="C:membrane"/>
    <property type="evidence" value="ECO:0007669"/>
    <property type="project" value="UniProtKB-SubCell"/>
</dbReference>
<keyword evidence="4 5" id="KW-0472">Membrane</keyword>
<evidence type="ECO:0000259" key="6">
    <source>
        <dbReference type="PROSITE" id="PS50262"/>
    </source>
</evidence>
<dbReference type="WBParaSite" id="PSAMB.scaffold1766size28005.g14966.t1">
    <property type="protein sequence ID" value="PSAMB.scaffold1766size28005.g14966.t1"/>
    <property type="gene ID" value="PSAMB.scaffold1766size28005.g14966"/>
</dbReference>
<sequence length="472" mass="52909">MLDMGNDTECVCSDLQHDDYSLLYAWFNYVVIIIALPAVSVFGVCSNIVNLFIYSRPRMQTSANVYLMSLAGSDFCVIITGVFIFWIDSARSYLPMLHKAPYTIVYTLPVGYMAQTCSVYFTVAAAVDCYVKVVWSKMSRSAANYCTVRTARQVVGGVVFCSIIYNSLRFPQFNLRTCVHNSSQEEIIEICPTSLFFTINTVYNVYMYMVLMTVLPFLFLSILNALIVVRQSSTAKKEQKALRRLQQALIVNIVETFFEPDALLLNLMTDASNFLVIFNSSVNFVIYMIFSKDFRELFLKYWCRICLIGCRKKKRGTINNSSSSSKEAKRPNQLYTYSAVRNVESSGGHAAVLQAKSTVVVRRCADPGSGKFSDLESPVWQPLSPNDWKEYDNEALRTNSSRDPGILLLSGSARDSGLDLVSMSQTTPPSHCPTTSWLAEVKIVDSATSQRPNIYVKPLVGYHGDTISITAL</sequence>
<accession>A0A914VC74</accession>
<organism evidence="7 8">
    <name type="scientific">Plectus sambesii</name>
    <dbReference type="NCBI Taxonomy" id="2011161"/>
    <lineage>
        <taxon>Eukaryota</taxon>
        <taxon>Metazoa</taxon>
        <taxon>Ecdysozoa</taxon>
        <taxon>Nematoda</taxon>
        <taxon>Chromadorea</taxon>
        <taxon>Plectida</taxon>
        <taxon>Plectina</taxon>
        <taxon>Plectoidea</taxon>
        <taxon>Plectidae</taxon>
        <taxon>Plectus</taxon>
    </lineage>
</organism>
<feature type="transmembrane region" description="Helical" evidence="5">
    <location>
        <begin position="274"/>
        <end position="290"/>
    </location>
</feature>
<evidence type="ECO:0000313" key="7">
    <source>
        <dbReference type="Proteomes" id="UP000887566"/>
    </source>
</evidence>
<dbReference type="Pfam" id="PF00001">
    <property type="entry name" value="7tm_1"/>
    <property type="match status" value="1"/>
</dbReference>
<dbReference type="InterPro" id="IPR000276">
    <property type="entry name" value="GPCR_Rhodpsn"/>
</dbReference>
<evidence type="ECO:0000256" key="5">
    <source>
        <dbReference type="SAM" id="Phobius"/>
    </source>
</evidence>
<evidence type="ECO:0000256" key="4">
    <source>
        <dbReference type="ARBA" id="ARBA00023136"/>
    </source>
</evidence>
<evidence type="ECO:0000313" key="8">
    <source>
        <dbReference type="WBParaSite" id="PSAMB.scaffold1766size28005.g14966.t1"/>
    </source>
</evidence>
<dbReference type="PRINTS" id="PR00237">
    <property type="entry name" value="GPCRRHODOPSN"/>
</dbReference>
<evidence type="ECO:0000256" key="3">
    <source>
        <dbReference type="ARBA" id="ARBA00022989"/>
    </source>
</evidence>
<dbReference type="InterPro" id="IPR053326">
    <property type="entry name" value="GPCR1-like"/>
</dbReference>
<feature type="transmembrane region" description="Helical" evidence="5">
    <location>
        <begin position="151"/>
        <end position="168"/>
    </location>
</feature>
<dbReference type="GO" id="GO:0004930">
    <property type="term" value="F:G protein-coupled receptor activity"/>
    <property type="evidence" value="ECO:0007669"/>
    <property type="project" value="InterPro"/>
</dbReference>
<comment type="subcellular location">
    <subcellularLocation>
        <location evidence="1">Membrane</location>
    </subcellularLocation>
</comment>
<protein>
    <submittedName>
        <fullName evidence="8">G-protein coupled receptors family 1 profile domain-containing protein</fullName>
    </submittedName>
</protein>
<dbReference type="Gene3D" id="1.20.1070.10">
    <property type="entry name" value="Rhodopsin 7-helix transmembrane proteins"/>
    <property type="match status" value="1"/>
</dbReference>
<feature type="transmembrane region" description="Helical" evidence="5">
    <location>
        <begin position="112"/>
        <end position="131"/>
    </location>
</feature>
<name>A0A914VC74_9BILA</name>
<dbReference type="SUPFAM" id="SSF81321">
    <property type="entry name" value="Family A G protein-coupled receptor-like"/>
    <property type="match status" value="1"/>
</dbReference>
<feature type="transmembrane region" description="Helical" evidence="5">
    <location>
        <begin position="205"/>
        <end position="229"/>
    </location>
</feature>
<feature type="transmembrane region" description="Helical" evidence="5">
    <location>
        <begin position="26"/>
        <end position="53"/>
    </location>
</feature>
<dbReference type="CDD" id="cd14978">
    <property type="entry name" value="7tmA_FMRFamide_R-like"/>
    <property type="match status" value="1"/>
</dbReference>
<dbReference type="InterPro" id="IPR017452">
    <property type="entry name" value="GPCR_Rhodpsn_7TM"/>
</dbReference>
<evidence type="ECO:0000256" key="2">
    <source>
        <dbReference type="ARBA" id="ARBA00022692"/>
    </source>
</evidence>
<dbReference type="AlphaFoldDB" id="A0A914VC74"/>
<keyword evidence="7" id="KW-1185">Reference proteome</keyword>
<dbReference type="PANTHER" id="PTHR47632">
    <property type="entry name" value="FMRFAMIDE PEPTIDE RECEPTOR FAMILY-RELATED"/>
    <property type="match status" value="1"/>
</dbReference>
<proteinExistence type="predicted"/>
<dbReference type="PROSITE" id="PS50262">
    <property type="entry name" value="G_PROTEIN_RECEP_F1_2"/>
    <property type="match status" value="1"/>
</dbReference>